<feature type="non-terminal residue" evidence="1">
    <location>
        <position position="99"/>
    </location>
</feature>
<reference evidence="1" key="1">
    <citation type="submission" date="2024-09" db="EMBL/GenBank/DDBJ databases">
        <title>Black Yeasts Isolated from many extreme environments.</title>
        <authorList>
            <person name="Coleine C."/>
            <person name="Stajich J.E."/>
            <person name="Selbmann L."/>
        </authorList>
    </citation>
    <scope>NUCLEOTIDE SEQUENCE</scope>
    <source>
        <strain evidence="1">CCFEE 5737</strain>
    </source>
</reference>
<name>A0ACC3D0J9_9PEZI</name>
<organism evidence="1 2">
    <name type="scientific">Coniosporium uncinatum</name>
    <dbReference type="NCBI Taxonomy" id="93489"/>
    <lineage>
        <taxon>Eukaryota</taxon>
        <taxon>Fungi</taxon>
        <taxon>Dikarya</taxon>
        <taxon>Ascomycota</taxon>
        <taxon>Pezizomycotina</taxon>
        <taxon>Dothideomycetes</taxon>
        <taxon>Dothideomycetes incertae sedis</taxon>
        <taxon>Coniosporium</taxon>
    </lineage>
</organism>
<comment type="caution">
    <text evidence="1">The sequence shown here is derived from an EMBL/GenBank/DDBJ whole genome shotgun (WGS) entry which is preliminary data.</text>
</comment>
<evidence type="ECO:0000313" key="1">
    <source>
        <dbReference type="EMBL" id="KAK3059935.1"/>
    </source>
</evidence>
<accession>A0ACC3D0J9</accession>
<dbReference type="Proteomes" id="UP001186974">
    <property type="component" value="Unassembled WGS sequence"/>
</dbReference>
<gene>
    <name evidence="1" type="ORF">LTS18_009716</name>
</gene>
<sequence length="99" mass="11190">MAPKVLFVLTSHDKMGNTDKKTGWYLPELAHPYHVLASKTEITVASPKGGEAPLDPSSVEMFRDDVSVEFLNTKQDVWKKTQKLDKFLGKAKDFDAIFY</sequence>
<proteinExistence type="predicted"/>
<evidence type="ECO:0000313" key="2">
    <source>
        <dbReference type="Proteomes" id="UP001186974"/>
    </source>
</evidence>
<protein>
    <submittedName>
        <fullName evidence="1">Uncharacterized protein</fullName>
    </submittedName>
</protein>
<keyword evidence="2" id="KW-1185">Reference proteome</keyword>
<dbReference type="EMBL" id="JAWDJW010008986">
    <property type="protein sequence ID" value="KAK3059935.1"/>
    <property type="molecule type" value="Genomic_DNA"/>
</dbReference>